<dbReference type="NCBIfam" id="TIGR00005">
    <property type="entry name" value="rluA_subfam"/>
    <property type="match status" value="1"/>
</dbReference>
<evidence type="ECO:0000256" key="3">
    <source>
        <dbReference type="PIRSR" id="PIRSR606225-1"/>
    </source>
</evidence>
<proteinExistence type="inferred from homology"/>
<evidence type="ECO:0000256" key="5">
    <source>
        <dbReference type="RuleBase" id="RU362028"/>
    </source>
</evidence>
<name>A0A9Q7AQR6_9BACT</name>
<reference evidence="8" key="1">
    <citation type="submission" date="2021-04" db="EMBL/GenBank/DDBJ databases">
        <title>A novel Synergistetes isolate from a pyrite-forming mixed culture.</title>
        <authorList>
            <person name="Bunk B."/>
            <person name="Sproer C."/>
            <person name="Spring S."/>
            <person name="Pester M."/>
        </authorList>
    </citation>
    <scope>NUCLEOTIDE SEQUENCE [LARGE SCALE GENOMIC DNA]</scope>
    <source>
        <strain evidence="8">J.5.4.2-T.3.5.2</strain>
    </source>
</reference>
<dbReference type="GO" id="GO:0000455">
    <property type="term" value="P:enzyme-directed rRNA pseudouridine synthesis"/>
    <property type="evidence" value="ECO:0007669"/>
    <property type="project" value="TreeGrafter"/>
</dbReference>
<evidence type="ECO:0000313" key="8">
    <source>
        <dbReference type="Proteomes" id="UP000671879"/>
    </source>
</evidence>
<feature type="active site" evidence="3">
    <location>
        <position position="137"/>
    </location>
</feature>
<evidence type="ECO:0000313" key="7">
    <source>
        <dbReference type="EMBL" id="QTX33463.1"/>
    </source>
</evidence>
<dbReference type="InterPro" id="IPR006145">
    <property type="entry name" value="PsdUridine_synth_RsuA/RluA"/>
</dbReference>
<dbReference type="EMBL" id="CP072943">
    <property type="protein sequence ID" value="QTX33463.1"/>
    <property type="molecule type" value="Genomic_DNA"/>
</dbReference>
<sequence>MSHQFQVSPHDEGRRADRIVRALYPDLPLGGLMRAFRKGLIRVDGKKASCSDHLSGGQIVDVPFEVPTRAERPAGARGGEASLPLIFGDDNILVVDKPWGLLTQPAARGDDSVASRLLALSVAGEGFFRPTPVHRLDRNTSGTLLVALNGPALRELHQAWRDRAVLKVYVAVVVGDIPLHGEIELPLLKKTGNRVVVSEEGQESLTRFRRLDGDGDLSLVEVELVTGRPHQARVHLAAQGFPVLGDVKYGSEEANRLWRRRGLDRPLLHARSLTFREMEAPLAYLTGRTFRAPFPEDMAEVIRLRGWRNYL</sequence>
<dbReference type="InterPro" id="IPR050188">
    <property type="entry name" value="RluA_PseudoU_synthase"/>
</dbReference>
<protein>
    <recommendedName>
        <fullName evidence="5">Pseudouridine synthase</fullName>
        <ecNumber evidence="5">5.4.99.-</ecNumber>
    </recommendedName>
</protein>
<evidence type="ECO:0000256" key="1">
    <source>
        <dbReference type="ARBA" id="ARBA00010876"/>
    </source>
</evidence>
<dbReference type="PANTHER" id="PTHR21600">
    <property type="entry name" value="MITOCHONDRIAL RNA PSEUDOURIDINE SYNTHASE"/>
    <property type="match status" value="1"/>
</dbReference>
<dbReference type="Proteomes" id="UP000671879">
    <property type="component" value="Chromosome"/>
</dbReference>
<dbReference type="GO" id="GO:0140098">
    <property type="term" value="F:catalytic activity, acting on RNA"/>
    <property type="evidence" value="ECO:0007669"/>
    <property type="project" value="UniProtKB-ARBA"/>
</dbReference>
<feature type="domain" description="Pseudouridine synthase RsuA/RluA-like" evidence="6">
    <location>
        <begin position="91"/>
        <end position="238"/>
    </location>
</feature>
<evidence type="ECO:0000256" key="4">
    <source>
        <dbReference type="PROSITE-ProRule" id="PRU00182"/>
    </source>
</evidence>
<comment type="catalytic activity">
    <reaction evidence="5">
        <text>a uridine in RNA = a pseudouridine in RNA</text>
        <dbReference type="Rhea" id="RHEA:48348"/>
        <dbReference type="Rhea" id="RHEA-COMP:12068"/>
        <dbReference type="Rhea" id="RHEA-COMP:12069"/>
        <dbReference type="ChEBI" id="CHEBI:65314"/>
        <dbReference type="ChEBI" id="CHEBI:65315"/>
    </reaction>
</comment>
<gene>
    <name evidence="7" type="ORF">KAR29_06230</name>
</gene>
<comment type="similarity">
    <text evidence="1 5">Belongs to the pseudouridine synthase RluA family.</text>
</comment>
<evidence type="ECO:0000259" key="6">
    <source>
        <dbReference type="Pfam" id="PF00849"/>
    </source>
</evidence>
<dbReference type="InterPro" id="IPR020103">
    <property type="entry name" value="PsdUridine_synth_cat_dom_sf"/>
</dbReference>
<dbReference type="EC" id="5.4.99.-" evidence="5"/>
<keyword evidence="4" id="KW-0694">RNA-binding</keyword>
<dbReference type="RefSeq" id="WP_274374750.1">
    <property type="nucleotide sequence ID" value="NZ_CP072943.1"/>
</dbReference>
<dbReference type="CDD" id="cd02869">
    <property type="entry name" value="PseudoU_synth_RluA_like"/>
    <property type="match status" value="1"/>
</dbReference>
<dbReference type="Pfam" id="PF00849">
    <property type="entry name" value="PseudoU_synth_2"/>
    <property type="match status" value="1"/>
</dbReference>
<dbReference type="GO" id="GO:0003723">
    <property type="term" value="F:RNA binding"/>
    <property type="evidence" value="ECO:0007669"/>
    <property type="project" value="UniProtKB-KW"/>
</dbReference>
<dbReference type="PANTHER" id="PTHR21600:SF92">
    <property type="entry name" value="RIBOSOMAL LARGE SUBUNIT PSEUDOURIDINE SYNTHASE C"/>
    <property type="match status" value="1"/>
</dbReference>
<dbReference type="InterPro" id="IPR006225">
    <property type="entry name" value="PsdUridine_synth_RluC/D"/>
</dbReference>
<dbReference type="Gene3D" id="3.30.2350.10">
    <property type="entry name" value="Pseudouridine synthase"/>
    <property type="match status" value="1"/>
</dbReference>
<dbReference type="InterPro" id="IPR036986">
    <property type="entry name" value="S4_RNA-bd_sf"/>
</dbReference>
<dbReference type="AlphaFoldDB" id="A0A9Q7AQR6"/>
<comment type="function">
    <text evidence="5">Responsible for synthesis of pseudouridine from uracil.</text>
</comment>
<dbReference type="Gene3D" id="3.10.290.10">
    <property type="entry name" value="RNA-binding S4 domain"/>
    <property type="match status" value="1"/>
</dbReference>
<dbReference type="GO" id="GO:0009982">
    <property type="term" value="F:pseudouridine synthase activity"/>
    <property type="evidence" value="ECO:0007669"/>
    <property type="project" value="InterPro"/>
</dbReference>
<evidence type="ECO:0000256" key="2">
    <source>
        <dbReference type="ARBA" id="ARBA00023235"/>
    </source>
</evidence>
<dbReference type="SUPFAM" id="SSF55120">
    <property type="entry name" value="Pseudouridine synthase"/>
    <property type="match status" value="1"/>
</dbReference>
<keyword evidence="8" id="KW-1185">Reference proteome</keyword>
<organism evidence="7 8">
    <name type="scientific">Aminithiophilus ramosus</name>
    <dbReference type="NCBI Taxonomy" id="3029084"/>
    <lineage>
        <taxon>Bacteria</taxon>
        <taxon>Thermotogati</taxon>
        <taxon>Synergistota</taxon>
        <taxon>Synergistia</taxon>
        <taxon>Synergistales</taxon>
        <taxon>Aminithiophilaceae</taxon>
        <taxon>Aminithiophilus</taxon>
    </lineage>
</organism>
<keyword evidence="2 5" id="KW-0413">Isomerase</keyword>
<dbReference type="KEGG" id="aram:KAR29_06230"/>
<accession>A0A9Q7AQR6</accession>
<dbReference type="PROSITE" id="PS50889">
    <property type="entry name" value="S4"/>
    <property type="match status" value="1"/>
</dbReference>